<protein>
    <submittedName>
        <fullName evidence="6">ABC transporter permease</fullName>
    </submittedName>
</protein>
<keyword evidence="3" id="KW-0812">Transmembrane</keyword>
<evidence type="ECO:0000256" key="1">
    <source>
        <dbReference type="ARBA" id="ARBA00004651"/>
    </source>
</evidence>
<name>A0A4U7JIA4_9FIRM</name>
<dbReference type="GO" id="GO:0022857">
    <property type="term" value="F:transmembrane transporter activity"/>
    <property type="evidence" value="ECO:0007669"/>
    <property type="project" value="InterPro"/>
</dbReference>
<keyword evidence="5" id="KW-0472">Membrane</keyword>
<dbReference type="InterPro" id="IPR001851">
    <property type="entry name" value="ABC_transp_permease"/>
</dbReference>
<dbReference type="CDD" id="cd06579">
    <property type="entry name" value="TM_PBP1_transp_AraH_like"/>
    <property type="match status" value="1"/>
</dbReference>
<dbReference type="Pfam" id="PF02653">
    <property type="entry name" value="BPD_transp_2"/>
    <property type="match status" value="1"/>
</dbReference>
<dbReference type="GO" id="GO:0005886">
    <property type="term" value="C:plasma membrane"/>
    <property type="evidence" value="ECO:0007669"/>
    <property type="project" value="UniProtKB-SubCell"/>
</dbReference>
<keyword evidence="7" id="KW-1185">Reference proteome</keyword>
<dbReference type="PANTHER" id="PTHR32196:SF19">
    <property type="entry name" value="GALACTOFURANOSE TRANSPORTER PERMEASE PROTEIN YTFT"/>
    <property type="match status" value="1"/>
</dbReference>
<evidence type="ECO:0000256" key="3">
    <source>
        <dbReference type="ARBA" id="ARBA00022692"/>
    </source>
</evidence>
<dbReference type="PANTHER" id="PTHR32196">
    <property type="entry name" value="ABC TRANSPORTER PERMEASE PROTEIN YPHD-RELATED-RELATED"/>
    <property type="match status" value="1"/>
</dbReference>
<organism evidence="6 7">
    <name type="scientific">Ruminiclostridium herbifermentans</name>
    <dbReference type="NCBI Taxonomy" id="2488810"/>
    <lineage>
        <taxon>Bacteria</taxon>
        <taxon>Bacillati</taxon>
        <taxon>Bacillota</taxon>
        <taxon>Clostridia</taxon>
        <taxon>Eubacteriales</taxon>
        <taxon>Oscillospiraceae</taxon>
        <taxon>Ruminiclostridium</taxon>
    </lineage>
</organism>
<keyword evidence="2" id="KW-1003">Cell membrane</keyword>
<keyword evidence="4" id="KW-1133">Transmembrane helix</keyword>
<evidence type="ECO:0000313" key="7">
    <source>
        <dbReference type="Proteomes" id="UP000306409"/>
    </source>
</evidence>
<gene>
    <name evidence="6" type="ORF">EHE19_000275</name>
</gene>
<dbReference type="Proteomes" id="UP000306409">
    <property type="component" value="Chromosome"/>
</dbReference>
<evidence type="ECO:0000256" key="4">
    <source>
        <dbReference type="ARBA" id="ARBA00022989"/>
    </source>
</evidence>
<dbReference type="OrthoDB" id="9784538at2"/>
<evidence type="ECO:0000256" key="5">
    <source>
        <dbReference type="ARBA" id="ARBA00023136"/>
    </source>
</evidence>
<comment type="subcellular location">
    <subcellularLocation>
        <location evidence="1">Cell membrane</location>
        <topology evidence="1">Multi-pass membrane protein</topology>
    </subcellularLocation>
</comment>
<dbReference type="RefSeq" id="WP_137697098.1">
    <property type="nucleotide sequence ID" value="NZ_CP061336.1"/>
</dbReference>
<sequence length="368" mass="38764">MNKISSELDTDRSTSVIKLITKHRLFIPIAFLAFLLLINIFINPGFLKISLGSDSTGNPVLIGNLINILSNSTELVILAIGMTLVTASSRGQDISVGATIAIVGGVIMRVLCGNETQPTELHAPIIVALLLGCLAGMACGAFNGILVAKFNIQPMVATLILFTAGRSIGSMAMGGLKPKAVASFGYYGNFIPGVPIPTPILITVVIIAITFLMLKKTNLGLYTQAVGINDKSSRLNGLNPAKIKFLTYVILGLCVGIAGFIQSSRVQTVNPYTIVPSIEMDVILAVALGGNSLGGGKFNMTGSIIGAYTIQTLTSMLTTLNVNTNAVPVFKAVIIIILVAIQTPVIREFFGKRVALSRLTDSNVKESG</sequence>
<evidence type="ECO:0000313" key="6">
    <source>
        <dbReference type="EMBL" id="QNU67030.1"/>
    </source>
</evidence>
<proteinExistence type="predicted"/>
<dbReference type="AlphaFoldDB" id="A0A4U7JIA4"/>
<evidence type="ECO:0000256" key="2">
    <source>
        <dbReference type="ARBA" id="ARBA00022475"/>
    </source>
</evidence>
<reference evidence="6 7" key="1">
    <citation type="submission" date="2020-09" db="EMBL/GenBank/DDBJ databases">
        <title>Characterization and genome sequencing of Ruminiclostridium sp. nov. MA18.</title>
        <authorList>
            <person name="Rettenmaier R."/>
            <person name="Kowollik M.-L."/>
            <person name="Liebl W."/>
            <person name="Zverlov V."/>
        </authorList>
    </citation>
    <scope>NUCLEOTIDE SEQUENCE [LARGE SCALE GENOMIC DNA]</scope>
    <source>
        <strain evidence="6 7">MA18</strain>
    </source>
</reference>
<dbReference type="EMBL" id="CP061336">
    <property type="protein sequence ID" value="QNU67030.1"/>
    <property type="molecule type" value="Genomic_DNA"/>
</dbReference>
<dbReference type="KEGG" id="rher:EHE19_000275"/>
<accession>A0A4U7JIA4</accession>